<feature type="compositionally biased region" description="Basic and acidic residues" evidence="1">
    <location>
        <begin position="420"/>
        <end position="432"/>
    </location>
</feature>
<organism evidence="2 3">
    <name type="scientific">Durusdinium trenchii</name>
    <dbReference type="NCBI Taxonomy" id="1381693"/>
    <lineage>
        <taxon>Eukaryota</taxon>
        <taxon>Sar</taxon>
        <taxon>Alveolata</taxon>
        <taxon>Dinophyceae</taxon>
        <taxon>Suessiales</taxon>
        <taxon>Symbiodiniaceae</taxon>
        <taxon>Durusdinium</taxon>
    </lineage>
</organism>
<gene>
    <name evidence="2" type="ORF">CCMP2556_LOCUS39518</name>
</gene>
<dbReference type="EMBL" id="CAXAMN010023740">
    <property type="protein sequence ID" value="CAK9080478.1"/>
    <property type="molecule type" value="Genomic_DNA"/>
</dbReference>
<feature type="region of interest" description="Disordered" evidence="1">
    <location>
        <begin position="322"/>
        <end position="350"/>
    </location>
</feature>
<dbReference type="Proteomes" id="UP001642484">
    <property type="component" value="Unassembled WGS sequence"/>
</dbReference>
<feature type="region of interest" description="Disordered" evidence="1">
    <location>
        <begin position="123"/>
        <end position="146"/>
    </location>
</feature>
<feature type="compositionally biased region" description="Polar residues" evidence="1">
    <location>
        <begin position="326"/>
        <end position="337"/>
    </location>
</feature>
<protein>
    <submittedName>
        <fullName evidence="2">Uncharacterized protein</fullName>
    </submittedName>
</protein>
<evidence type="ECO:0000256" key="1">
    <source>
        <dbReference type="SAM" id="MobiDB-lite"/>
    </source>
</evidence>
<proteinExistence type="predicted"/>
<accession>A0ABP0PY09</accession>
<name>A0ABP0PY09_9DINO</name>
<keyword evidence="3" id="KW-1185">Reference proteome</keyword>
<comment type="caution">
    <text evidence="2">The sequence shown here is derived from an EMBL/GenBank/DDBJ whole genome shotgun (WGS) entry which is preliminary data.</text>
</comment>
<feature type="region of interest" description="Disordered" evidence="1">
    <location>
        <begin position="411"/>
        <end position="439"/>
    </location>
</feature>
<evidence type="ECO:0000313" key="2">
    <source>
        <dbReference type="EMBL" id="CAK9080478.1"/>
    </source>
</evidence>
<sequence length="439" mass="47811">MASPEGLNGYSALELGHAARKSLARGDVQEALRAKEAKDVAERLLRCKDEELARKMAKAADRIDDETSLLWKLSRDFYLISRKKQIDLVERFVKGFVQLPSSEQAKAVLALAPRVRLARRGWAEGAKKSKDGRGRPSVRTGEESPKAGDLCFPPLVGARGRREADSSVVALLDQLDSSLRRLAVEDRERLHRRMDRAVSSSFSPIVLARMLAHLPSEEVHSIERWIVDEGALPPAAAARLFGALLNVQQAGGILQDVVDDVKVGAEELWVRLSEEFASQPEEISGSWSNWLKGRPPSPSAQSVIGDFDDDDAMSVTSRLSWAPSMASPSGRRSSVVSAQLGGGYSSSSAPRKRLSCQLHCPASLFLFSDKPIAGAFLGDGRRPSQELIDFVMVDVKKPSMDKTFIELDEAKEEALGADEVTDKAEPEVEDTGHASSSAA</sequence>
<reference evidence="2 3" key="1">
    <citation type="submission" date="2024-02" db="EMBL/GenBank/DDBJ databases">
        <authorList>
            <person name="Chen Y."/>
            <person name="Shah S."/>
            <person name="Dougan E. K."/>
            <person name="Thang M."/>
            <person name="Chan C."/>
        </authorList>
    </citation>
    <scope>NUCLEOTIDE SEQUENCE [LARGE SCALE GENOMIC DNA]</scope>
</reference>
<evidence type="ECO:0000313" key="3">
    <source>
        <dbReference type="Proteomes" id="UP001642484"/>
    </source>
</evidence>